<feature type="region of interest" description="Disordered" evidence="1">
    <location>
        <begin position="531"/>
        <end position="578"/>
    </location>
</feature>
<reference evidence="2" key="1">
    <citation type="submission" date="2021-01" db="EMBL/GenBank/DDBJ databases">
        <authorList>
            <person name="Corre E."/>
            <person name="Pelletier E."/>
            <person name="Niang G."/>
            <person name="Scheremetjew M."/>
            <person name="Finn R."/>
            <person name="Kale V."/>
            <person name="Holt S."/>
            <person name="Cochrane G."/>
            <person name="Meng A."/>
            <person name="Brown T."/>
            <person name="Cohen L."/>
        </authorList>
    </citation>
    <scope>NUCLEOTIDE SEQUENCE</scope>
</reference>
<proteinExistence type="predicted"/>
<protein>
    <submittedName>
        <fullName evidence="2">Uncharacterized protein</fullName>
    </submittedName>
</protein>
<evidence type="ECO:0000313" key="2">
    <source>
        <dbReference type="EMBL" id="CAD8731259.1"/>
    </source>
</evidence>
<organism evidence="2">
    <name type="scientific">Elphidium margaritaceum</name>
    <dbReference type="NCBI Taxonomy" id="933848"/>
    <lineage>
        <taxon>Eukaryota</taxon>
        <taxon>Sar</taxon>
        <taxon>Rhizaria</taxon>
        <taxon>Retaria</taxon>
        <taxon>Foraminifera</taxon>
        <taxon>Rotaliida</taxon>
        <taxon>Elphidiidae</taxon>
        <taxon>Elphidium</taxon>
    </lineage>
</organism>
<gene>
    <name evidence="2" type="ORF">EMAR1385_LOCUS138</name>
</gene>
<name>A0A7S0TBF1_9EUKA</name>
<dbReference type="EMBL" id="HBFI01000194">
    <property type="protein sequence ID" value="CAD8731259.1"/>
    <property type="molecule type" value="Transcribed_RNA"/>
</dbReference>
<dbReference type="AlphaFoldDB" id="A0A7S0TBF1"/>
<accession>A0A7S0TBF1</accession>
<evidence type="ECO:0000256" key="1">
    <source>
        <dbReference type="SAM" id="MobiDB-lite"/>
    </source>
</evidence>
<sequence length="578" mass="66070">MYQSSAPAIAILAFLEKVLSFDYYRRHGSRQMLTKVFKKWNGFLTSLKFDASVYPRHHVFPLLRLLLRTEQDHACFITLGFPALVSDWIQHFLLDDTVKGNEELRICQTAVTFFSFYVHEIVKYPCLQIAEILPLIDAFLQAIVAIIAYQSCKKDEADRNWQIMLNDTLSLLQQILELEAVLTPDLYAHIVCALIAQITTANWIIPFYATTEEYKSIFNTRRPAVPPLNNEEDRVVVNTFVSMQNVGKSEHGVQQCLNTSSPWASDTKHLHAYRLMVLLQKLVSVPRDAHTLLFAIDASHDRTQSSLVSIAYAFWFYKMLHCAIPAEVETFMHALLLHYSKQGVFRKYQLNVVGWCTFCSLVANNALDYAMLRQPDNFQILLQMTHAIVSAVLYENQLPHKKCMKIFLHAKRNALLKFLPTRFELCLDALIASVASSNTDAVFEEYWSFVAFYVTLVRENEVIVNMDASYIAFWTRLHDKTTNTIQLLTSLDGDNTDNGKYSSSVQCLQQFLYILDRKMKEFNDKTVAAAAATTTETDRDGSMNTVSKTQTKKKAQLSIKLREGSQESSSQKNDESNS</sequence>